<organism evidence="7 8">
    <name type="scientific">Quillaja saponaria</name>
    <name type="common">Soap bark tree</name>
    <dbReference type="NCBI Taxonomy" id="32244"/>
    <lineage>
        <taxon>Eukaryota</taxon>
        <taxon>Viridiplantae</taxon>
        <taxon>Streptophyta</taxon>
        <taxon>Embryophyta</taxon>
        <taxon>Tracheophyta</taxon>
        <taxon>Spermatophyta</taxon>
        <taxon>Magnoliopsida</taxon>
        <taxon>eudicotyledons</taxon>
        <taxon>Gunneridae</taxon>
        <taxon>Pentapetalae</taxon>
        <taxon>rosids</taxon>
        <taxon>fabids</taxon>
        <taxon>Fabales</taxon>
        <taxon>Quillajaceae</taxon>
        <taxon>Quillaja</taxon>
    </lineage>
</organism>
<name>A0AAD7M1K8_QUISA</name>
<evidence type="ECO:0000313" key="8">
    <source>
        <dbReference type="Proteomes" id="UP001163823"/>
    </source>
</evidence>
<keyword evidence="3" id="KW-0862">Zinc</keyword>
<dbReference type="InterPro" id="IPR004146">
    <property type="entry name" value="DC1"/>
</dbReference>
<comment type="caution">
    <text evidence="7">The sequence shown here is derived from an EMBL/GenBank/DDBJ whole genome shotgun (WGS) entry which is preliminary data.</text>
</comment>
<dbReference type="Proteomes" id="UP001163823">
    <property type="component" value="Chromosome 5"/>
</dbReference>
<dbReference type="SUPFAM" id="SSF57889">
    <property type="entry name" value="Cysteine-rich domain"/>
    <property type="match status" value="6"/>
</dbReference>
<keyword evidence="8" id="KW-1185">Reference proteome</keyword>
<evidence type="ECO:0000256" key="4">
    <source>
        <dbReference type="SAM" id="Coils"/>
    </source>
</evidence>
<keyword evidence="1" id="KW-0479">Metal-binding</keyword>
<evidence type="ECO:0000259" key="6">
    <source>
        <dbReference type="PROSITE" id="PS50081"/>
    </source>
</evidence>
<evidence type="ECO:0000256" key="1">
    <source>
        <dbReference type="ARBA" id="ARBA00022723"/>
    </source>
</evidence>
<dbReference type="Pfam" id="PF03107">
    <property type="entry name" value="C1_2"/>
    <property type="match status" value="1"/>
</dbReference>
<keyword evidence="4" id="KW-0175">Coiled coil</keyword>
<protein>
    <submittedName>
        <fullName evidence="7">Cysteine/Histidine-rich C1 domain family protein</fullName>
    </submittedName>
</protein>
<evidence type="ECO:0000256" key="5">
    <source>
        <dbReference type="SAM" id="MobiDB-lite"/>
    </source>
</evidence>
<dbReference type="PANTHER" id="PTHR46288">
    <property type="entry name" value="PHORBOL-ESTER/DAG-TYPE DOMAIN-CONTAINING PROTEIN"/>
    <property type="match status" value="1"/>
</dbReference>
<accession>A0AAD7M1K8</accession>
<dbReference type="GO" id="GO:0046872">
    <property type="term" value="F:metal ion binding"/>
    <property type="evidence" value="ECO:0007669"/>
    <property type="project" value="UniProtKB-KW"/>
</dbReference>
<sequence length="1150" mass="134355">METHHSSHPEHPLFLYNEISDMNHEARCSKCTKPVGSEKTYACNDCKFYLHKDCTDLLPRAIRHPYHPQCILNIQVSSDFGCDSCHRIFNSEDSFRCKKCDFDLDTRCALMPTIKSESHEEEENNLQYFRHQHQLQLIIGIKNDVACFVCHEPCLQGQPIYGCIPCDCFAHKSCTQLPREIQHPFNPSHHRLTLTPNHFGFRCNHCNAQFSTFRFYCKETGFWLCLKCFPLKPYRSGADELLPEIKHPFSPESPLLLQGNKDFWCDFCHKFFSTDWCYCSQECQMDIQCALMPPIIESEGQGNDHVIHHSGHQHPLTFMEIKNDEDCQQVHCFVCRQGFLEGQPIYGCTRCECYAHKSCAELPSMKHVFHPLFLRSGQYQPFCCNLCFSLSSSFRYHCKECDFNLCLKCLYVKPTIKYKSHPHALVFIERIFKETLYCNECKKSIKAFANEDDEYFPTQNCAFRCKDCDFNLHLLCGPLPCKIEHEDHCHPLTYTDKVVEDARGVYYCGLCQEERDPRVQVYWCADCSYIADVKCVISEILHILKGELDGVDFRAVGEPTEDADLNMKALDSTLADIMKNLSKDDEQELNVLLAPLRVESEDKVTPNEVQQEHDYRKEYLPHTDKDFHQLMGRLCSACLTNNNKEMVISNREFEQNLVVVDGYMISWKLVPVLTELLGKYKNFTPDNSNFTPEVKAVCIFFLCWVVNSMRKEMVVYVTETKLAYWWYYLNALLHKGFKIDFLLEHLKRVIQAYFGLQAKKQSKEIVDSLNIESILASSVQKKNKLTEKLQKLQEDHKQYETYMASRRPRFIQKCLKEAFELEWSYADCEFIDHTISVLSKAVRPESASIVMEDMTLRYLIDEEMDSSEEESEAASDDEISDKDLQEPNDNNELSENEQVDSPEPPTKEAHEINKETNEEQSEIVRDEETSDDDLQEPNINNDFSPYNVQDYDQLMERLSHSDSDDLLLEDSEFWEQKIVDIGGYLITLNFAPILKDLITKYGDFSKGSRHRSPKYKAYFFSLLCWTINSMRKTWVIHVTEDLLGTWFFILNYVKDEGRFKIKFILDRLTRVIQAHFGFKIASRDHDILQTLNRNIISISRELNNLEYEAEECRRLYQQHETFMALPKSSLMKKCLEEAHKLEWTSAFPNL</sequence>
<dbReference type="KEGG" id="qsa:O6P43_012401"/>
<dbReference type="InterPro" id="IPR046349">
    <property type="entry name" value="C1-like_sf"/>
</dbReference>
<dbReference type="AlphaFoldDB" id="A0AAD7M1K8"/>
<evidence type="ECO:0000256" key="3">
    <source>
        <dbReference type="ARBA" id="ARBA00022833"/>
    </source>
</evidence>
<dbReference type="PROSITE" id="PS50081">
    <property type="entry name" value="ZF_DAG_PE_2"/>
    <property type="match status" value="2"/>
</dbReference>
<feature type="compositionally biased region" description="Polar residues" evidence="5">
    <location>
        <begin position="937"/>
        <end position="946"/>
    </location>
</feature>
<dbReference type="EMBL" id="JARAOO010000005">
    <property type="protein sequence ID" value="KAJ7968271.1"/>
    <property type="molecule type" value="Genomic_DNA"/>
</dbReference>
<dbReference type="InterPro" id="IPR002219">
    <property type="entry name" value="PKC_DAG/PE"/>
</dbReference>
<keyword evidence="2" id="KW-0677">Repeat</keyword>
<dbReference type="PANTHER" id="PTHR46288:SF70">
    <property type="entry name" value="CYSTEINE_HISTIDINE-RICH C1 DOMAIN FAMILY PROTEIN"/>
    <property type="match status" value="1"/>
</dbReference>
<gene>
    <name evidence="7" type="ORF">O6P43_012401</name>
</gene>
<feature type="domain" description="Phorbol-ester/DAG-type" evidence="6">
    <location>
        <begin position="422"/>
        <end position="489"/>
    </location>
</feature>
<feature type="domain" description="Phorbol-ester/DAG-type" evidence="6">
    <location>
        <begin position="10"/>
        <end position="70"/>
    </location>
</feature>
<feature type="compositionally biased region" description="Basic and acidic residues" evidence="5">
    <location>
        <begin position="905"/>
        <end position="927"/>
    </location>
</feature>
<feature type="coiled-coil region" evidence="4">
    <location>
        <begin position="1088"/>
        <end position="1115"/>
    </location>
</feature>
<evidence type="ECO:0000256" key="2">
    <source>
        <dbReference type="ARBA" id="ARBA00022737"/>
    </source>
</evidence>
<feature type="compositionally biased region" description="Acidic residues" evidence="5">
    <location>
        <begin position="864"/>
        <end position="880"/>
    </location>
</feature>
<feature type="region of interest" description="Disordered" evidence="5">
    <location>
        <begin position="864"/>
        <end position="946"/>
    </location>
</feature>
<reference evidence="7" key="1">
    <citation type="journal article" date="2023" name="Science">
        <title>Elucidation of the pathway for biosynthesis of saponin adjuvants from the soapbark tree.</title>
        <authorList>
            <person name="Reed J."/>
            <person name="Orme A."/>
            <person name="El-Demerdash A."/>
            <person name="Owen C."/>
            <person name="Martin L.B.B."/>
            <person name="Misra R.C."/>
            <person name="Kikuchi S."/>
            <person name="Rejzek M."/>
            <person name="Martin A.C."/>
            <person name="Harkess A."/>
            <person name="Leebens-Mack J."/>
            <person name="Louveau T."/>
            <person name="Stephenson M.J."/>
            <person name="Osbourn A."/>
        </authorList>
    </citation>
    <scope>NUCLEOTIDE SEQUENCE</scope>
    <source>
        <strain evidence="7">S10</strain>
    </source>
</reference>
<feature type="coiled-coil region" evidence="4">
    <location>
        <begin position="775"/>
        <end position="802"/>
    </location>
</feature>
<evidence type="ECO:0000313" key="7">
    <source>
        <dbReference type="EMBL" id="KAJ7968271.1"/>
    </source>
</evidence>
<proteinExistence type="predicted"/>